<dbReference type="SUPFAM" id="SSF140959">
    <property type="entry name" value="Indolic compounds 2,3-dioxygenase-like"/>
    <property type="match status" value="1"/>
</dbReference>
<keyword evidence="2" id="KW-0560">Oxidoreductase</keyword>
<reference evidence="3" key="1">
    <citation type="submission" date="2016-10" db="EMBL/GenBank/DDBJ databases">
        <authorList>
            <person name="Varghese N."/>
            <person name="Submissions S."/>
        </authorList>
    </citation>
    <scope>NUCLEOTIDE SEQUENCE [LARGE SCALE GENOMIC DNA]</scope>
    <source>
        <strain evidence="3">ATCC 25963</strain>
    </source>
</reference>
<dbReference type="InterPro" id="IPR004981">
    <property type="entry name" value="Trp_2_3_dOase"/>
</dbReference>
<proteinExistence type="predicted"/>
<dbReference type="GO" id="GO:0020037">
    <property type="term" value="F:heme binding"/>
    <property type="evidence" value="ECO:0007669"/>
    <property type="project" value="InterPro"/>
</dbReference>
<dbReference type="Proteomes" id="UP000199400">
    <property type="component" value="Unassembled WGS sequence"/>
</dbReference>
<keyword evidence="3" id="KW-1185">Reference proteome</keyword>
<evidence type="ECO:0000313" key="3">
    <source>
        <dbReference type="Proteomes" id="UP000199400"/>
    </source>
</evidence>
<dbReference type="Gene3D" id="1.20.58.480">
    <property type="match status" value="2"/>
</dbReference>
<protein>
    <submittedName>
        <fullName evidence="2">Tryptophan 2,3-dioxygenase</fullName>
    </submittedName>
</protein>
<dbReference type="EMBL" id="FOMX01000034">
    <property type="protein sequence ID" value="SFF19626.1"/>
    <property type="molecule type" value="Genomic_DNA"/>
</dbReference>
<dbReference type="PANTHER" id="PTHR10138">
    <property type="entry name" value="TRYPTOPHAN 2,3-DIOXYGENASE"/>
    <property type="match status" value="1"/>
</dbReference>
<dbReference type="Pfam" id="PF03301">
    <property type="entry name" value="Trp_dioxygenase"/>
    <property type="match status" value="1"/>
</dbReference>
<name>A0A1I2GSH5_9BACT</name>
<dbReference type="GO" id="GO:0019442">
    <property type="term" value="P:L-tryptophan catabolic process to acetyl-CoA"/>
    <property type="evidence" value="ECO:0007669"/>
    <property type="project" value="TreeGrafter"/>
</dbReference>
<evidence type="ECO:0000256" key="1">
    <source>
        <dbReference type="SAM" id="MobiDB-lite"/>
    </source>
</evidence>
<accession>A0A1I2GSH5</accession>
<dbReference type="AlphaFoldDB" id="A0A1I2GSH5"/>
<dbReference type="InterPro" id="IPR037217">
    <property type="entry name" value="Trp/Indoleamine_2_3_dOase-like"/>
</dbReference>
<organism evidence="2 3">
    <name type="scientific">Nannocystis exedens</name>
    <dbReference type="NCBI Taxonomy" id="54"/>
    <lineage>
        <taxon>Bacteria</taxon>
        <taxon>Pseudomonadati</taxon>
        <taxon>Myxococcota</taxon>
        <taxon>Polyangia</taxon>
        <taxon>Nannocystales</taxon>
        <taxon>Nannocystaceae</taxon>
        <taxon>Nannocystis</taxon>
    </lineage>
</organism>
<evidence type="ECO:0000313" key="2">
    <source>
        <dbReference type="EMBL" id="SFF19626.1"/>
    </source>
</evidence>
<dbReference type="GO" id="GO:0004833">
    <property type="term" value="F:L-tryptophan 2,3-dioxygenase activity"/>
    <property type="evidence" value="ECO:0007669"/>
    <property type="project" value="InterPro"/>
</dbReference>
<feature type="compositionally biased region" description="Basic and acidic residues" evidence="1">
    <location>
        <begin position="27"/>
        <end position="42"/>
    </location>
</feature>
<keyword evidence="2" id="KW-0223">Dioxygenase</keyword>
<dbReference type="GO" id="GO:0046872">
    <property type="term" value="F:metal ion binding"/>
    <property type="evidence" value="ECO:0007669"/>
    <property type="project" value="InterPro"/>
</dbReference>
<dbReference type="STRING" id="54.SAMN02745121_07445"/>
<gene>
    <name evidence="2" type="ORF">SAMN02745121_07445</name>
</gene>
<dbReference type="GO" id="GO:0019441">
    <property type="term" value="P:L-tryptophan catabolic process to kynurenine"/>
    <property type="evidence" value="ECO:0007669"/>
    <property type="project" value="InterPro"/>
</dbReference>
<dbReference type="PANTHER" id="PTHR10138:SF0">
    <property type="entry name" value="TRYPTOPHAN 2,3-DIOXYGENASE"/>
    <property type="match status" value="1"/>
</dbReference>
<feature type="region of interest" description="Disordered" evidence="1">
    <location>
        <begin position="1"/>
        <end position="54"/>
    </location>
</feature>
<sequence length="339" mass="37679">MAPRCGPKRVDGIGSEPVASFPARPGSEGRHGEKFAGRRDRSPGCGHSSGRDNERIMTEDHGKALRERLEAPKYNKMLKQWVGRGELDYEVYLQTRRLLALQFTAEERVTHDELLFQIAHQTQELWLKLVSEELAAAIDLLDAGDLWGASALLERAARIGECLVHEMAVIETLTPARYQALRRNLGNGSGQESPGYNALRLATDAVGEALARLLARREVALADVYATEVAPDIRHVAERCVDLDEALQRWLMRHFLLVRRTIGVDAKVQALDGLPTRVLAGRMSQPFFPALWDVRVQLTAGWSREGGTPTGDRWAARARAEAAADDERRPVALVAEARR</sequence>